<dbReference type="InterPro" id="IPR027417">
    <property type="entry name" value="P-loop_NTPase"/>
</dbReference>
<dbReference type="InterPro" id="IPR050678">
    <property type="entry name" value="DNA_Partitioning_ATPase"/>
</dbReference>
<dbReference type="Proteomes" id="UP000319148">
    <property type="component" value="Unassembled WGS sequence"/>
</dbReference>
<accession>A0A501PSF8</accession>
<dbReference type="Pfam" id="PF09140">
    <property type="entry name" value="MipZ"/>
    <property type="match status" value="1"/>
</dbReference>
<keyword evidence="2" id="KW-1185">Reference proteome</keyword>
<gene>
    <name evidence="1" type="ORF">FIV46_03665</name>
</gene>
<name>A0A501PSF8_9PROT</name>
<sequence>MVQESPARKTTGAHVIVVGNEKGGSGKSTTAMHVVVSLLKKGFSVAVLDLDARQKSLARYLENRQNYAEQHNLKLTMPEVHVVPKSTLATKEEMDADEIERFNGVMDGLRGTMDFILIDCPGSDSHLSRIAHAAADTLITPINDSFVDLDLLAQVNPDNFKVEKLSLYSEMVWDAKKRRALADRGNIDWIVMRNRTSALDAKNKRRVHKALKELEKRVNFRYVAGLGERVIYREMFPKGLTLVDFRDADSDKMTMSHVAARQEIRRLMDDLKLPGWNESAAAAAE</sequence>
<dbReference type="PANTHER" id="PTHR13696:SF96">
    <property type="entry name" value="COBQ_COBB_MIND_PARA NUCLEOTIDE BINDING DOMAIN-CONTAINING PROTEIN"/>
    <property type="match status" value="1"/>
</dbReference>
<dbReference type="PANTHER" id="PTHR13696">
    <property type="entry name" value="P-LOOP CONTAINING NUCLEOSIDE TRIPHOSPHATE HYDROLASE"/>
    <property type="match status" value="1"/>
</dbReference>
<protein>
    <submittedName>
        <fullName evidence="1">ATPase</fullName>
    </submittedName>
</protein>
<dbReference type="RefSeq" id="WP_139938480.1">
    <property type="nucleotide sequence ID" value="NZ_JBHSYP010000022.1"/>
</dbReference>
<dbReference type="Gene3D" id="3.40.50.300">
    <property type="entry name" value="P-loop containing nucleotide triphosphate hydrolases"/>
    <property type="match status" value="1"/>
</dbReference>
<dbReference type="SUPFAM" id="SSF52540">
    <property type="entry name" value="P-loop containing nucleoside triphosphate hydrolases"/>
    <property type="match status" value="1"/>
</dbReference>
<dbReference type="CDD" id="cd02042">
    <property type="entry name" value="ParAB_family"/>
    <property type="match status" value="1"/>
</dbReference>
<dbReference type="EMBL" id="VFIY01000004">
    <property type="protein sequence ID" value="TPD63185.1"/>
    <property type="molecule type" value="Genomic_DNA"/>
</dbReference>
<evidence type="ECO:0000313" key="1">
    <source>
        <dbReference type="EMBL" id="TPD63185.1"/>
    </source>
</evidence>
<comment type="caution">
    <text evidence="1">The sequence shown here is derived from an EMBL/GenBank/DDBJ whole genome shotgun (WGS) entry which is preliminary data.</text>
</comment>
<proteinExistence type="predicted"/>
<organism evidence="1 2">
    <name type="scientific">Emcibacter nanhaiensis</name>
    <dbReference type="NCBI Taxonomy" id="1505037"/>
    <lineage>
        <taxon>Bacteria</taxon>
        <taxon>Pseudomonadati</taxon>
        <taxon>Pseudomonadota</taxon>
        <taxon>Alphaproteobacteria</taxon>
        <taxon>Emcibacterales</taxon>
        <taxon>Emcibacteraceae</taxon>
        <taxon>Emcibacter</taxon>
    </lineage>
</organism>
<dbReference type="InterPro" id="IPR015223">
    <property type="entry name" value="MipZ"/>
</dbReference>
<evidence type="ECO:0000313" key="2">
    <source>
        <dbReference type="Proteomes" id="UP000319148"/>
    </source>
</evidence>
<reference evidence="2" key="1">
    <citation type="submission" date="2019-06" db="EMBL/GenBank/DDBJ databases">
        <title>The complete genome of Emcibacter congregatus ZYLT.</title>
        <authorList>
            <person name="Zhao Z."/>
        </authorList>
    </citation>
    <scope>NUCLEOTIDE SEQUENCE [LARGE SCALE GENOMIC DNA]</scope>
    <source>
        <strain evidence="2">MCCC 1A06723</strain>
    </source>
</reference>
<dbReference type="OrthoDB" id="13869at2"/>
<dbReference type="AlphaFoldDB" id="A0A501PSF8"/>